<evidence type="ECO:0000313" key="2">
    <source>
        <dbReference type="EMBL" id="MFB9521470.1"/>
    </source>
</evidence>
<reference evidence="2 3" key="1">
    <citation type="submission" date="2024-09" db="EMBL/GenBank/DDBJ databases">
        <authorList>
            <person name="Sun Q."/>
            <person name="Mori K."/>
        </authorList>
    </citation>
    <scope>NUCLEOTIDE SEQUENCE [LARGE SCALE GENOMIC DNA]</scope>
    <source>
        <strain evidence="2 3">JCM 4362</strain>
    </source>
</reference>
<accession>A0ABV5PE37</accession>
<dbReference type="InterPro" id="IPR011024">
    <property type="entry name" value="G_crystallin-like"/>
</dbReference>
<protein>
    <submittedName>
        <fullName evidence="2">Peptidase inhibitor family I36 protein</fullName>
    </submittedName>
</protein>
<feature type="chain" id="PRO_5045257885" evidence="1">
    <location>
        <begin position="25"/>
        <end position="127"/>
    </location>
</feature>
<dbReference type="EMBL" id="JBHMCR010000008">
    <property type="protein sequence ID" value="MFB9521470.1"/>
    <property type="molecule type" value="Genomic_DNA"/>
</dbReference>
<dbReference type="SUPFAM" id="SSF49695">
    <property type="entry name" value="gamma-Crystallin-like"/>
    <property type="match status" value="1"/>
</dbReference>
<dbReference type="Proteomes" id="UP001589718">
    <property type="component" value="Unassembled WGS sequence"/>
</dbReference>
<evidence type="ECO:0000256" key="1">
    <source>
        <dbReference type="SAM" id="SignalP"/>
    </source>
</evidence>
<proteinExistence type="predicted"/>
<keyword evidence="1" id="KW-0732">Signal</keyword>
<name>A0ABV5PE37_STRCM</name>
<sequence length="127" mass="13578">MRAKKTKFAHVLVTALFTAAGVLAATPAPAQEPPADWHCVPWGFCIYTGDHGDGRVITMERGVFDLGGVAGGALDNNVRSVKNISGKTWCLYDRPGYGGELTRILDSYVGPIQFHGIGDRVSSVRAC</sequence>
<comment type="caution">
    <text evidence="2">The sequence shown here is derived from an EMBL/GenBank/DDBJ whole genome shotgun (WGS) entry which is preliminary data.</text>
</comment>
<evidence type="ECO:0000313" key="3">
    <source>
        <dbReference type="Proteomes" id="UP001589718"/>
    </source>
</evidence>
<dbReference type="RefSeq" id="WP_345227340.1">
    <property type="nucleotide sequence ID" value="NZ_BAAAXE010000014.1"/>
</dbReference>
<dbReference type="Pfam" id="PF03995">
    <property type="entry name" value="Inhibitor_I36"/>
    <property type="match status" value="1"/>
</dbReference>
<dbReference type="Gene3D" id="2.60.20.10">
    <property type="entry name" value="Crystallins"/>
    <property type="match status" value="1"/>
</dbReference>
<organism evidence="2 3">
    <name type="scientific">Streptomyces cremeus</name>
    <dbReference type="NCBI Taxonomy" id="66881"/>
    <lineage>
        <taxon>Bacteria</taxon>
        <taxon>Bacillati</taxon>
        <taxon>Actinomycetota</taxon>
        <taxon>Actinomycetes</taxon>
        <taxon>Kitasatosporales</taxon>
        <taxon>Streptomycetaceae</taxon>
        <taxon>Streptomyces</taxon>
    </lineage>
</organism>
<feature type="signal peptide" evidence="1">
    <location>
        <begin position="1"/>
        <end position="24"/>
    </location>
</feature>
<gene>
    <name evidence="2" type="ORF">ACFFTU_16120</name>
</gene>
<keyword evidence="3" id="KW-1185">Reference proteome</keyword>